<reference evidence="2" key="1">
    <citation type="journal article" date="2020" name="Stud. Mycol.">
        <title>101 Dothideomycetes genomes: a test case for predicting lifestyles and emergence of pathogens.</title>
        <authorList>
            <person name="Haridas S."/>
            <person name="Albert R."/>
            <person name="Binder M."/>
            <person name="Bloem J."/>
            <person name="Labutti K."/>
            <person name="Salamov A."/>
            <person name="Andreopoulos B."/>
            <person name="Baker S."/>
            <person name="Barry K."/>
            <person name="Bills G."/>
            <person name="Bluhm B."/>
            <person name="Cannon C."/>
            <person name="Castanera R."/>
            <person name="Culley D."/>
            <person name="Daum C."/>
            <person name="Ezra D."/>
            <person name="Gonzalez J."/>
            <person name="Henrissat B."/>
            <person name="Kuo A."/>
            <person name="Liang C."/>
            <person name="Lipzen A."/>
            <person name="Lutzoni F."/>
            <person name="Magnuson J."/>
            <person name="Mondo S."/>
            <person name="Nolan M."/>
            <person name="Ohm R."/>
            <person name="Pangilinan J."/>
            <person name="Park H.-J."/>
            <person name="Ramirez L."/>
            <person name="Alfaro M."/>
            <person name="Sun H."/>
            <person name="Tritt A."/>
            <person name="Yoshinaga Y."/>
            <person name="Zwiers L.-H."/>
            <person name="Turgeon B."/>
            <person name="Goodwin S."/>
            <person name="Spatafora J."/>
            <person name="Crous P."/>
            <person name="Grigoriev I."/>
        </authorList>
    </citation>
    <scope>NUCLEOTIDE SEQUENCE</scope>
    <source>
        <strain evidence="2">CBS 109.77</strain>
    </source>
</reference>
<accession>A0A6A6XK82</accession>
<evidence type="ECO:0000313" key="2">
    <source>
        <dbReference type="EMBL" id="KAF2796275.1"/>
    </source>
</evidence>
<name>A0A6A6XK82_9PLEO</name>
<dbReference type="OrthoDB" id="674604at2759"/>
<organism evidence="2 3">
    <name type="scientific">Melanomma pulvis-pyrius CBS 109.77</name>
    <dbReference type="NCBI Taxonomy" id="1314802"/>
    <lineage>
        <taxon>Eukaryota</taxon>
        <taxon>Fungi</taxon>
        <taxon>Dikarya</taxon>
        <taxon>Ascomycota</taxon>
        <taxon>Pezizomycotina</taxon>
        <taxon>Dothideomycetes</taxon>
        <taxon>Pleosporomycetidae</taxon>
        <taxon>Pleosporales</taxon>
        <taxon>Melanommataceae</taxon>
        <taxon>Melanomma</taxon>
    </lineage>
</organism>
<keyword evidence="3" id="KW-1185">Reference proteome</keyword>
<sequence>MRLLQLQDDGTFSLTSYVGKYIPPYAILSHTWGADHEEITFEDIAKGTGNSTKIQFCGKQAIKDGLQHFWVDTCCIDKSSSAELSEAINSMFRWYQNATRCYVYLSDVSVDASYQYTPSSPLPCELAFRQSRWFTRGWTLQETIASSSLQFFSREGILLGDKTSLEHYIHEITGIAIQALQGTPLSDFSIAERISWAANRETTIEEDQVYCLLGIFDVHMPLIYGEGMEHAFRRLRKEIPELGRKIKETNFYA</sequence>
<protein>
    <submittedName>
        <fullName evidence="2">HET-domain-containing protein</fullName>
    </submittedName>
</protein>
<evidence type="ECO:0000259" key="1">
    <source>
        <dbReference type="Pfam" id="PF06985"/>
    </source>
</evidence>
<evidence type="ECO:0000313" key="3">
    <source>
        <dbReference type="Proteomes" id="UP000799757"/>
    </source>
</evidence>
<gene>
    <name evidence="2" type="ORF">K505DRAFT_348063</name>
</gene>
<dbReference type="PANTHER" id="PTHR10622">
    <property type="entry name" value="HET DOMAIN-CONTAINING PROTEIN"/>
    <property type="match status" value="1"/>
</dbReference>
<proteinExistence type="predicted"/>
<dbReference type="AlphaFoldDB" id="A0A6A6XK82"/>
<dbReference type="InterPro" id="IPR010730">
    <property type="entry name" value="HET"/>
</dbReference>
<dbReference type="Pfam" id="PF06985">
    <property type="entry name" value="HET"/>
    <property type="match status" value="1"/>
</dbReference>
<dbReference type="PANTHER" id="PTHR10622:SF11">
    <property type="entry name" value="HET-DOMAIN-CONTAINING PROTEIN"/>
    <property type="match status" value="1"/>
</dbReference>
<feature type="domain" description="Heterokaryon incompatibility" evidence="1">
    <location>
        <begin position="25"/>
        <end position="112"/>
    </location>
</feature>
<dbReference type="Proteomes" id="UP000799757">
    <property type="component" value="Unassembled WGS sequence"/>
</dbReference>
<dbReference type="EMBL" id="MU001835">
    <property type="protein sequence ID" value="KAF2796275.1"/>
    <property type="molecule type" value="Genomic_DNA"/>
</dbReference>